<dbReference type="EMBL" id="KY630187">
    <property type="protein sequence ID" value="AQW88659.1"/>
    <property type="molecule type" value="Genomic_DNA"/>
</dbReference>
<keyword evidence="2" id="KW-1185">Reference proteome</keyword>
<reference evidence="1" key="1">
    <citation type="submission" date="2017-02" db="EMBL/GenBank/DDBJ databases">
        <title>Genome sequence of Serratia marcescens phage BF.</title>
        <authorList>
            <person name="Casey E."/>
            <person name="Fitzgerald B."/>
            <person name="Mahony J."/>
            <person name="Lugli G."/>
            <person name="Ventura M."/>
            <person name="van Sinderen D."/>
        </authorList>
    </citation>
    <scope>NUCLEOTIDE SEQUENCE [LARGE SCALE GENOMIC DNA]</scope>
</reference>
<dbReference type="Proteomes" id="UP000221837">
    <property type="component" value="Genome"/>
</dbReference>
<sequence>MKDNRKNETCYRRWVFDKPKNGKKREKTYFPKGKKMPLKKAFDIVVQGLLAGKGLHPSVDYIWYAEKISAECNVHVDLVRQVLHKLNLEGCCSKRILWDARGGMFAMHTRLDWGDAVVPWEAKEYHVNMDKLKEKYGK</sequence>
<name>A0A1S6UB49_9CAUD</name>
<proteinExistence type="predicted"/>
<organism evidence="1 2">
    <name type="scientific">Serratia phage BF</name>
    <dbReference type="NCBI Taxonomy" id="1962671"/>
    <lineage>
        <taxon>Viruses</taxon>
        <taxon>Duplodnaviria</taxon>
        <taxon>Heunggongvirae</taxon>
        <taxon>Uroviricota</taxon>
        <taxon>Caudoviricetes</taxon>
        <taxon>Eneladusvirus</taxon>
        <taxon>Eneladusvirus BF</taxon>
    </lineage>
</organism>
<protein>
    <submittedName>
        <fullName evidence="1">Uncharacterized protein</fullName>
    </submittedName>
</protein>
<accession>A0A1S6UB49</accession>
<evidence type="ECO:0000313" key="2">
    <source>
        <dbReference type="Proteomes" id="UP000221837"/>
    </source>
</evidence>
<gene>
    <name evidence="1" type="ORF">BF_0134</name>
</gene>
<dbReference type="OrthoDB" id="31076at10239"/>
<evidence type="ECO:0000313" key="1">
    <source>
        <dbReference type="EMBL" id="AQW88659.1"/>
    </source>
</evidence>